<dbReference type="EC" id="4.2.1.126" evidence="4"/>
<dbReference type="GO" id="GO:0016829">
    <property type="term" value="F:lyase activity"/>
    <property type="evidence" value="ECO:0007669"/>
    <property type="project" value="UniProtKB-KW"/>
</dbReference>
<sequence>MSASAGLDRLGTEGVRPGLEDLNERPPAAIVDELLAAEAAVPAVVAAARDALAEAVTAAERVLRAGGRLIYVGAGTPGRLAALDAAECVPTFGVPADLVRAVLAGGEEAADMAVEGAEDDAAAGASDLTALAVDSDDLVVVITASGRTPYVLAALDAAAAVGATTVAIVNNPDSPAAARADVSVELLTGPEVISGSTRLTAGTAQKVALNVLSTAAMVRWGRTHGPWMIDVLATNEKLRRRAQRILVEITGASDDAAAAALAAAGGDTRAALRTLLA</sequence>
<dbReference type="PANTHER" id="PTHR10088:SF4">
    <property type="entry name" value="GLUCOKINASE REGULATORY PROTEIN"/>
    <property type="match status" value="1"/>
</dbReference>
<keyword evidence="4" id="KW-0456">Lyase</keyword>
<dbReference type="NCBIfam" id="NF009222">
    <property type="entry name" value="PRK12570.1"/>
    <property type="match status" value="1"/>
</dbReference>
<dbReference type="Gene3D" id="1.10.8.1080">
    <property type="match status" value="1"/>
</dbReference>
<protein>
    <submittedName>
        <fullName evidence="4">N-acetylmuramic acid 6-phosphate etherase</fullName>
        <ecNumber evidence="4">4.2.1.126</ecNumber>
    </submittedName>
</protein>
<dbReference type="InterPro" id="IPR001347">
    <property type="entry name" value="SIS_dom"/>
</dbReference>
<dbReference type="Pfam" id="PF22645">
    <property type="entry name" value="GKRP_SIS_N"/>
    <property type="match status" value="1"/>
</dbReference>
<comment type="caution">
    <text evidence="4">The sequence shown here is derived from an EMBL/GenBank/DDBJ whole genome shotgun (WGS) entry which is preliminary data.</text>
</comment>
<dbReference type="InterPro" id="IPR046348">
    <property type="entry name" value="SIS_dom_sf"/>
</dbReference>
<dbReference type="PANTHER" id="PTHR10088">
    <property type="entry name" value="GLUCOKINASE REGULATORY PROTEIN"/>
    <property type="match status" value="1"/>
</dbReference>
<name>A0ABW4FPF1_9PSEU</name>
<accession>A0ABW4FPF1</accession>
<organism evidence="4 5">
    <name type="scientific">Pseudonocardia aurantiaca</name>
    <dbReference type="NCBI Taxonomy" id="75290"/>
    <lineage>
        <taxon>Bacteria</taxon>
        <taxon>Bacillati</taxon>
        <taxon>Actinomycetota</taxon>
        <taxon>Actinomycetes</taxon>
        <taxon>Pseudonocardiales</taxon>
        <taxon>Pseudonocardiaceae</taxon>
        <taxon>Pseudonocardia</taxon>
    </lineage>
</organism>
<dbReference type="Proteomes" id="UP001597145">
    <property type="component" value="Unassembled WGS sequence"/>
</dbReference>
<dbReference type="InterPro" id="IPR040190">
    <property type="entry name" value="MURQ/GCKR"/>
</dbReference>
<reference evidence="5" key="1">
    <citation type="journal article" date="2019" name="Int. J. Syst. Evol. Microbiol.">
        <title>The Global Catalogue of Microorganisms (GCM) 10K type strain sequencing project: providing services to taxonomists for standard genome sequencing and annotation.</title>
        <authorList>
            <consortium name="The Broad Institute Genomics Platform"/>
            <consortium name="The Broad Institute Genome Sequencing Center for Infectious Disease"/>
            <person name="Wu L."/>
            <person name="Ma J."/>
        </authorList>
    </citation>
    <scope>NUCLEOTIDE SEQUENCE [LARGE SCALE GENOMIC DNA]</scope>
    <source>
        <strain evidence="5">JCM 12165</strain>
    </source>
</reference>
<proteinExistence type="predicted"/>
<dbReference type="SUPFAM" id="SSF53697">
    <property type="entry name" value="SIS domain"/>
    <property type="match status" value="1"/>
</dbReference>
<evidence type="ECO:0000313" key="5">
    <source>
        <dbReference type="Proteomes" id="UP001597145"/>
    </source>
</evidence>
<keyword evidence="1" id="KW-0119">Carbohydrate metabolism</keyword>
<evidence type="ECO:0000256" key="2">
    <source>
        <dbReference type="SAM" id="MobiDB-lite"/>
    </source>
</evidence>
<feature type="domain" description="SIS" evidence="3">
    <location>
        <begin position="58"/>
        <end position="222"/>
    </location>
</feature>
<dbReference type="RefSeq" id="WP_343986552.1">
    <property type="nucleotide sequence ID" value="NZ_BAAAJG010000027.1"/>
</dbReference>
<dbReference type="Gene3D" id="3.40.50.10490">
    <property type="entry name" value="Glucose-6-phosphate isomerase like protein, domain 1"/>
    <property type="match status" value="1"/>
</dbReference>
<gene>
    <name evidence="4" type="ORF">ACFSCY_23600</name>
</gene>
<evidence type="ECO:0000313" key="4">
    <source>
        <dbReference type="EMBL" id="MFD1532416.1"/>
    </source>
</evidence>
<dbReference type="NCBIfam" id="NF003915">
    <property type="entry name" value="PRK05441.1"/>
    <property type="match status" value="1"/>
</dbReference>
<feature type="region of interest" description="Disordered" evidence="2">
    <location>
        <begin position="1"/>
        <end position="21"/>
    </location>
</feature>
<dbReference type="EMBL" id="JBHUCP010000018">
    <property type="protein sequence ID" value="MFD1532416.1"/>
    <property type="molecule type" value="Genomic_DNA"/>
</dbReference>
<evidence type="ECO:0000256" key="1">
    <source>
        <dbReference type="ARBA" id="ARBA00023277"/>
    </source>
</evidence>
<keyword evidence="5" id="KW-1185">Reference proteome</keyword>
<dbReference type="PROSITE" id="PS51464">
    <property type="entry name" value="SIS"/>
    <property type="match status" value="1"/>
</dbReference>
<evidence type="ECO:0000259" key="3">
    <source>
        <dbReference type="PROSITE" id="PS51464"/>
    </source>
</evidence>